<gene>
    <name evidence="1" type="ORF">LZC94_44340</name>
</gene>
<dbReference type="EMBL" id="CP089984">
    <property type="protein sequence ID" value="WXB14836.1"/>
    <property type="molecule type" value="Genomic_DNA"/>
</dbReference>
<keyword evidence="2" id="KW-1185">Reference proteome</keyword>
<dbReference type="Proteomes" id="UP001370348">
    <property type="component" value="Chromosome"/>
</dbReference>
<organism evidence="1 2">
    <name type="scientific">Pendulispora albinea</name>
    <dbReference type="NCBI Taxonomy" id="2741071"/>
    <lineage>
        <taxon>Bacteria</taxon>
        <taxon>Pseudomonadati</taxon>
        <taxon>Myxococcota</taxon>
        <taxon>Myxococcia</taxon>
        <taxon>Myxococcales</taxon>
        <taxon>Sorangiineae</taxon>
        <taxon>Pendulisporaceae</taxon>
        <taxon>Pendulispora</taxon>
    </lineage>
</organism>
<evidence type="ECO:0000313" key="1">
    <source>
        <dbReference type="EMBL" id="WXB14836.1"/>
    </source>
</evidence>
<proteinExistence type="predicted"/>
<evidence type="ECO:0000313" key="2">
    <source>
        <dbReference type="Proteomes" id="UP001370348"/>
    </source>
</evidence>
<name>A0ABZ2LYJ4_9BACT</name>
<reference evidence="1 2" key="1">
    <citation type="submission" date="2021-12" db="EMBL/GenBank/DDBJ databases">
        <title>Discovery of the Pendulisporaceae a myxobacterial family with distinct sporulation behavior and unique specialized metabolism.</title>
        <authorList>
            <person name="Garcia R."/>
            <person name="Popoff A."/>
            <person name="Bader C.D."/>
            <person name="Loehr J."/>
            <person name="Walesch S."/>
            <person name="Walt C."/>
            <person name="Boldt J."/>
            <person name="Bunk B."/>
            <person name="Haeckl F.J.F.P.J."/>
            <person name="Gunesch A.P."/>
            <person name="Birkelbach J."/>
            <person name="Nuebel U."/>
            <person name="Pietschmann T."/>
            <person name="Bach T."/>
            <person name="Mueller R."/>
        </authorList>
    </citation>
    <scope>NUCLEOTIDE SEQUENCE [LARGE SCALE GENOMIC DNA]</scope>
    <source>
        <strain evidence="1 2">MSr11954</strain>
    </source>
</reference>
<protein>
    <submittedName>
        <fullName evidence="1">Uncharacterized protein</fullName>
    </submittedName>
</protein>
<sequence length="254" mass="27491">MSEPHVKKLAFDALSPVLAELSVPEGPHDFGVRTSGWPAVHDIGSYGAPRWRIRQPMAPDDGWELETLPSGGLLPARPVPEDFEWAYLTWAEGSRAEAGAAVLHALPPGRYLLVRSSLEPRRGASVLLGNERVPSPANTRVLVDAGSFYAMLVGPESDAPPRTTHPLVGLVALNYTGGPFVHGALFFDALAREASEENEAAPDAPGDRVLVIPRTGELLIDALAEFSKDRTERDKSAWRDTRAHELARVLTGIE</sequence>
<accession>A0ABZ2LYJ4</accession>
<dbReference type="RefSeq" id="WP_394824460.1">
    <property type="nucleotide sequence ID" value="NZ_CP089984.1"/>
</dbReference>